<evidence type="ECO:0000259" key="2">
    <source>
        <dbReference type="Pfam" id="PF23257"/>
    </source>
</evidence>
<feature type="compositionally biased region" description="Polar residues" evidence="1">
    <location>
        <begin position="76"/>
        <end position="88"/>
    </location>
</feature>
<proteinExistence type="predicted"/>
<evidence type="ECO:0000256" key="1">
    <source>
        <dbReference type="SAM" id="MobiDB-lite"/>
    </source>
</evidence>
<feature type="compositionally biased region" description="Basic and acidic residues" evidence="1">
    <location>
        <begin position="719"/>
        <end position="728"/>
    </location>
</feature>
<feature type="compositionally biased region" description="Low complexity" evidence="1">
    <location>
        <begin position="818"/>
        <end position="831"/>
    </location>
</feature>
<feature type="domain" description="DUF7071" evidence="2">
    <location>
        <begin position="522"/>
        <end position="580"/>
    </location>
</feature>
<evidence type="ECO:0000313" key="4">
    <source>
        <dbReference type="Proteomes" id="UP001305779"/>
    </source>
</evidence>
<dbReference type="Pfam" id="PF23257">
    <property type="entry name" value="DUF7071"/>
    <property type="match status" value="2"/>
</dbReference>
<feature type="region of interest" description="Disordered" evidence="1">
    <location>
        <begin position="956"/>
        <end position="982"/>
    </location>
</feature>
<feature type="domain" description="DUF7071" evidence="2">
    <location>
        <begin position="652"/>
        <end position="710"/>
    </location>
</feature>
<feature type="region of interest" description="Disordered" evidence="1">
    <location>
        <begin position="156"/>
        <end position="519"/>
    </location>
</feature>
<feature type="region of interest" description="Disordered" evidence="1">
    <location>
        <begin position="710"/>
        <end position="923"/>
    </location>
</feature>
<feature type="compositionally biased region" description="Polar residues" evidence="1">
    <location>
        <begin position="746"/>
        <end position="761"/>
    </location>
</feature>
<organism evidence="3 4">
    <name type="scientific">Zasmidium cellare</name>
    <name type="common">Wine cellar mold</name>
    <name type="synonym">Racodium cellare</name>
    <dbReference type="NCBI Taxonomy" id="395010"/>
    <lineage>
        <taxon>Eukaryota</taxon>
        <taxon>Fungi</taxon>
        <taxon>Dikarya</taxon>
        <taxon>Ascomycota</taxon>
        <taxon>Pezizomycotina</taxon>
        <taxon>Dothideomycetes</taxon>
        <taxon>Dothideomycetidae</taxon>
        <taxon>Mycosphaerellales</taxon>
        <taxon>Mycosphaerellaceae</taxon>
        <taxon>Zasmidium</taxon>
    </lineage>
</organism>
<feature type="region of interest" description="Disordered" evidence="1">
    <location>
        <begin position="600"/>
        <end position="650"/>
    </location>
</feature>
<comment type="caution">
    <text evidence="3">The sequence shown here is derived from an EMBL/GenBank/DDBJ whole genome shotgun (WGS) entry which is preliminary data.</text>
</comment>
<feature type="compositionally biased region" description="Pro residues" evidence="1">
    <location>
        <begin position="833"/>
        <end position="853"/>
    </location>
</feature>
<feature type="compositionally biased region" description="Basic and acidic residues" evidence="1">
    <location>
        <begin position="225"/>
        <end position="234"/>
    </location>
</feature>
<feature type="compositionally biased region" description="Polar residues" evidence="1">
    <location>
        <begin position="956"/>
        <end position="979"/>
    </location>
</feature>
<feature type="compositionally biased region" description="Low complexity" evidence="1">
    <location>
        <begin position="623"/>
        <end position="635"/>
    </location>
</feature>
<name>A0ABR0DXI4_ZASCE</name>
<dbReference type="InterPro" id="IPR055499">
    <property type="entry name" value="DUF7071"/>
</dbReference>
<feature type="compositionally biased region" description="Polar residues" evidence="1">
    <location>
        <begin position="295"/>
        <end position="305"/>
    </location>
</feature>
<protein>
    <recommendedName>
        <fullName evidence="2">DUF7071 domain-containing protein</fullName>
    </recommendedName>
</protein>
<keyword evidence="4" id="KW-1185">Reference proteome</keyword>
<feature type="compositionally biased region" description="Pro residues" evidence="1">
    <location>
        <begin position="891"/>
        <end position="903"/>
    </location>
</feature>
<feature type="compositionally biased region" description="Basic and acidic residues" evidence="1">
    <location>
        <begin position="346"/>
        <end position="359"/>
    </location>
</feature>
<feature type="compositionally biased region" description="Polar residues" evidence="1">
    <location>
        <begin position="365"/>
        <end position="377"/>
    </location>
</feature>
<gene>
    <name evidence="3" type="ORF">PRZ48_015057</name>
</gene>
<dbReference type="Proteomes" id="UP001305779">
    <property type="component" value="Unassembled WGS sequence"/>
</dbReference>
<sequence>MKKIAKEYVELTTSEIRQSQTLQQEVNDLFEEYAPVVWPDETIQQPEWLEDPDPYKFEGRYPRRLCYNDEEDRETNQLQRARTSQRQSLDYLDSAGETPRKAEPGLGAESDSEMVDTGAAPQHLMNAFHDSTYEAREAQFTPGEFSFRVFQDYGMPSTDAGSGPTIKTTEPAPPPSTSAISWTPANMAPKEYTQEPTPSETATSDRPDRSMRPKRKRPQPNEEDLLPKKVSGDRKAKKPRWSQIIPLKVSPHHLARLADGERIAESIPTSPEEEEEVTPPPQDDTIMSNADDEQGASNGGSLSSVPPTPTEEVATDNENIVVKRDPRSATPATKPAPEQTAETEPQDAREPKSPIEHPPADAPLSNGTSRPESNRPGSESAPPSRPATSHRESESSKPPLASLTAPPRKEASMSEPKWRPDPTKPPSRSPLAPANALHQAGTPVNTSPALSQDGFGGGRLHEREADAVGGAARPVPQPAGTSKPNSPRLDRHHMQQIPGHQRRESQQAPAQDPHAAHRSQLSLVEEVLGPLIDCPTAREVLRKTPNLSRPQLEDMRRILAHSADAQGNIDVFYAHVHGRREDGPNGGSIATALASAVQPPNAPPFAAPPNTAIPKFPPQHVLPSNGPPNAGGPSPRLGAPPPSKRASRPEDVDRILGDLAACPTVKQVLQKKPDPRRRELRIMRDILRDHPQSRTDLEMLLTRLEARLEAADGQGERSPSQDHKERPPTAEPPRGVALPSPRVTPGQGNPFNAFDSNQYGRPQQQQQPPQQPPPPPAHAAEPRYSIVRSPPTSEGSRRTETPHHSVEPNAGRQPLPPGAGAFRPAAPQAPADLPKPPLHPPAQPPPQRPPPHHLPSQPLQQPHHPHQNVHPHPPGNFGPQHAHGPFGRLPPNVPSQPHAGPPHHPQHQHPQHNPMSAPAGPGRALIGQQDVFAVRPPPAQNEKEQHQRLAMPIRSTSLQSEPEVQTPQQHPSHAMSMSPTPGAVGGTNSLEDVSIEINWARNLDYSDYLSGDACLHCKTAGEFFSLIEAQMPDELQGVHGNGNRIKEVRIKALTRLQGEGNMPRIKRDEASGRPALRKLIKMLRSQPADADIELQFLVVWE</sequence>
<accession>A0ABR0DXI4</accession>
<feature type="compositionally biased region" description="Basic and acidic residues" evidence="1">
    <location>
        <begin position="407"/>
        <end position="422"/>
    </location>
</feature>
<feature type="compositionally biased region" description="Basic and acidic residues" evidence="1">
    <location>
        <begin position="795"/>
        <end position="806"/>
    </location>
</feature>
<dbReference type="EMBL" id="JAXOVC010000015">
    <property type="protein sequence ID" value="KAK4493872.1"/>
    <property type="molecule type" value="Genomic_DNA"/>
</dbReference>
<evidence type="ECO:0000313" key="3">
    <source>
        <dbReference type="EMBL" id="KAK4493872.1"/>
    </source>
</evidence>
<feature type="region of interest" description="Disordered" evidence="1">
    <location>
        <begin position="68"/>
        <end position="123"/>
    </location>
</feature>
<reference evidence="3 4" key="1">
    <citation type="journal article" date="2023" name="G3 (Bethesda)">
        <title>A chromosome-level genome assembly of Zasmidium syzygii isolated from banana leaves.</title>
        <authorList>
            <person name="van Westerhoven A.C."/>
            <person name="Mehrabi R."/>
            <person name="Talebi R."/>
            <person name="Steentjes M.B.F."/>
            <person name="Corcolon B."/>
            <person name="Chong P.A."/>
            <person name="Kema G.H.J."/>
            <person name="Seidl M.F."/>
        </authorList>
    </citation>
    <scope>NUCLEOTIDE SEQUENCE [LARGE SCALE GENOMIC DNA]</scope>
    <source>
        <strain evidence="3 4">P124</strain>
    </source>
</reference>